<comment type="similarity">
    <text evidence="3">Belongs to the acetyltransferase family. RimJ subfamily.</text>
</comment>
<keyword evidence="1 5" id="KW-0808">Transferase</keyword>
<accession>A0A7W4VPE0</accession>
<dbReference type="PANTHER" id="PTHR43792:SF8">
    <property type="entry name" value="[RIBOSOMAL PROTEIN US5]-ALANINE N-ACETYLTRANSFERASE"/>
    <property type="match status" value="1"/>
</dbReference>
<dbReference type="Pfam" id="PF13302">
    <property type="entry name" value="Acetyltransf_3"/>
    <property type="match status" value="1"/>
</dbReference>
<dbReference type="SUPFAM" id="SSF55729">
    <property type="entry name" value="Acyl-CoA N-acyltransferases (Nat)"/>
    <property type="match status" value="1"/>
</dbReference>
<evidence type="ECO:0000259" key="4">
    <source>
        <dbReference type="PROSITE" id="PS51186"/>
    </source>
</evidence>
<dbReference type="AlphaFoldDB" id="A0A7W4VPE0"/>
<gene>
    <name evidence="5" type="ORF">FHR70_003513</name>
</gene>
<protein>
    <submittedName>
        <fullName evidence="5">RimJ/RimL family protein N-acetyltransferase</fullName>
    </submittedName>
</protein>
<organism evidence="5 6">
    <name type="scientific">Microvirga lupini</name>
    <dbReference type="NCBI Taxonomy" id="420324"/>
    <lineage>
        <taxon>Bacteria</taxon>
        <taxon>Pseudomonadati</taxon>
        <taxon>Pseudomonadota</taxon>
        <taxon>Alphaproteobacteria</taxon>
        <taxon>Hyphomicrobiales</taxon>
        <taxon>Methylobacteriaceae</taxon>
        <taxon>Microvirga</taxon>
    </lineage>
</organism>
<dbReference type="Proteomes" id="UP000532010">
    <property type="component" value="Unassembled WGS sequence"/>
</dbReference>
<proteinExistence type="inferred from homology"/>
<sequence>MDRSKTMFPDLTRDDVFRLETRSLWLRWARLADTQAIVRLAGEKAVAEMTARIPHPYHPDDAERFIFMSRRSNADGQGLQLAITPKGKPNSLIGMVGIGPSAETGKPDLGYWLGTPYWGKGYVTEAVRALIDAFFAYGEEDEITACARVINPGSRRVLEKCGFAYQGAGLSELPARCGLYPVDHFRLDRRTWESLKAWGQTGFVREPLSLEVEVEREMSLAS</sequence>
<comment type="caution">
    <text evidence="5">The sequence shown here is derived from an EMBL/GenBank/DDBJ whole genome shotgun (WGS) entry which is preliminary data.</text>
</comment>
<dbReference type="Gene3D" id="3.40.630.30">
    <property type="match status" value="1"/>
</dbReference>
<dbReference type="PANTHER" id="PTHR43792">
    <property type="entry name" value="GNAT FAMILY, PUTATIVE (AFU_ORTHOLOGUE AFUA_3G00765)-RELATED-RELATED"/>
    <property type="match status" value="1"/>
</dbReference>
<evidence type="ECO:0000256" key="2">
    <source>
        <dbReference type="ARBA" id="ARBA00023315"/>
    </source>
</evidence>
<dbReference type="EMBL" id="JACHWB010000004">
    <property type="protein sequence ID" value="MBB3020432.1"/>
    <property type="molecule type" value="Genomic_DNA"/>
</dbReference>
<keyword evidence="6" id="KW-1185">Reference proteome</keyword>
<evidence type="ECO:0000313" key="5">
    <source>
        <dbReference type="EMBL" id="MBB3020432.1"/>
    </source>
</evidence>
<dbReference type="GO" id="GO:0016747">
    <property type="term" value="F:acyltransferase activity, transferring groups other than amino-acyl groups"/>
    <property type="evidence" value="ECO:0007669"/>
    <property type="project" value="InterPro"/>
</dbReference>
<reference evidence="5 6" key="1">
    <citation type="submission" date="2020-08" db="EMBL/GenBank/DDBJ databases">
        <title>The Agave Microbiome: Exploring the role of microbial communities in plant adaptations to desert environments.</title>
        <authorList>
            <person name="Partida-Martinez L.P."/>
        </authorList>
    </citation>
    <scope>NUCLEOTIDE SEQUENCE [LARGE SCALE GENOMIC DNA]</scope>
    <source>
        <strain evidence="5 6">AT3.9</strain>
    </source>
</reference>
<evidence type="ECO:0000256" key="1">
    <source>
        <dbReference type="ARBA" id="ARBA00022679"/>
    </source>
</evidence>
<evidence type="ECO:0000256" key="3">
    <source>
        <dbReference type="ARBA" id="ARBA00038502"/>
    </source>
</evidence>
<dbReference type="InterPro" id="IPR000182">
    <property type="entry name" value="GNAT_dom"/>
</dbReference>
<keyword evidence="2" id="KW-0012">Acyltransferase</keyword>
<feature type="domain" description="N-acetyltransferase" evidence="4">
    <location>
        <begin position="36"/>
        <end position="192"/>
    </location>
</feature>
<dbReference type="InterPro" id="IPR051531">
    <property type="entry name" value="N-acetyltransferase"/>
</dbReference>
<dbReference type="PROSITE" id="PS51186">
    <property type="entry name" value="GNAT"/>
    <property type="match status" value="1"/>
</dbReference>
<dbReference type="InterPro" id="IPR016181">
    <property type="entry name" value="Acyl_CoA_acyltransferase"/>
</dbReference>
<evidence type="ECO:0000313" key="6">
    <source>
        <dbReference type="Proteomes" id="UP000532010"/>
    </source>
</evidence>
<name>A0A7W4VPE0_9HYPH</name>